<feature type="transmembrane region" description="Helical" evidence="7">
    <location>
        <begin position="403"/>
        <end position="422"/>
    </location>
</feature>
<feature type="transmembrane region" description="Helical" evidence="7">
    <location>
        <begin position="101"/>
        <end position="119"/>
    </location>
</feature>
<feature type="region of interest" description="Disordered" evidence="6">
    <location>
        <begin position="336"/>
        <end position="390"/>
    </location>
</feature>
<comment type="subcellular location">
    <subcellularLocation>
        <location evidence="1">Membrane</location>
        <topology evidence="1">Multi-pass membrane protein</topology>
    </subcellularLocation>
</comment>
<protein>
    <recommendedName>
        <fullName evidence="9">Serine incorporator</fullName>
    </recommendedName>
</protein>
<gene>
    <name evidence="8" type="ORF">CAUS1442_LOCUS11892</name>
</gene>
<name>A0A7R9X0V1_9STRA</name>
<comment type="similarity">
    <text evidence="2">Belongs to the TDE1 family.</text>
</comment>
<feature type="transmembrane region" description="Helical" evidence="7">
    <location>
        <begin position="263"/>
        <end position="281"/>
    </location>
</feature>
<dbReference type="PANTHER" id="PTHR10383">
    <property type="entry name" value="SERINE INCORPORATOR"/>
    <property type="match status" value="1"/>
</dbReference>
<dbReference type="EMBL" id="HBEF01019297">
    <property type="protein sequence ID" value="CAD8339759.1"/>
    <property type="molecule type" value="Transcribed_RNA"/>
</dbReference>
<evidence type="ECO:0000256" key="3">
    <source>
        <dbReference type="ARBA" id="ARBA00022692"/>
    </source>
</evidence>
<reference evidence="8" key="1">
    <citation type="submission" date="2021-01" db="EMBL/GenBank/DDBJ databases">
        <authorList>
            <person name="Corre E."/>
            <person name="Pelletier E."/>
            <person name="Niang G."/>
            <person name="Scheremetjew M."/>
            <person name="Finn R."/>
            <person name="Kale V."/>
            <person name="Holt S."/>
            <person name="Cochrane G."/>
            <person name="Meng A."/>
            <person name="Brown T."/>
            <person name="Cohen L."/>
        </authorList>
    </citation>
    <scope>NUCLEOTIDE SEQUENCE</scope>
    <source>
        <strain evidence="8">CCMP3328</strain>
    </source>
</reference>
<evidence type="ECO:0008006" key="9">
    <source>
        <dbReference type="Google" id="ProtNLM"/>
    </source>
</evidence>
<dbReference type="Pfam" id="PF03348">
    <property type="entry name" value="Serinc"/>
    <property type="match status" value="1"/>
</dbReference>
<feature type="transmembrane region" description="Helical" evidence="7">
    <location>
        <begin position="205"/>
        <end position="232"/>
    </location>
</feature>
<evidence type="ECO:0000256" key="4">
    <source>
        <dbReference type="ARBA" id="ARBA00022989"/>
    </source>
</evidence>
<evidence type="ECO:0000256" key="1">
    <source>
        <dbReference type="ARBA" id="ARBA00004141"/>
    </source>
</evidence>
<organism evidence="8">
    <name type="scientific">Craspedostauros australis</name>
    <dbReference type="NCBI Taxonomy" id="1486917"/>
    <lineage>
        <taxon>Eukaryota</taxon>
        <taxon>Sar</taxon>
        <taxon>Stramenopiles</taxon>
        <taxon>Ochrophyta</taxon>
        <taxon>Bacillariophyta</taxon>
        <taxon>Bacillariophyceae</taxon>
        <taxon>Bacillariophycidae</taxon>
        <taxon>Naviculales</taxon>
        <taxon>Naviculaceae</taxon>
        <taxon>Craspedostauros</taxon>
    </lineage>
</organism>
<keyword evidence="4 7" id="KW-1133">Transmembrane helix</keyword>
<dbReference type="PANTHER" id="PTHR10383:SF9">
    <property type="entry name" value="SERINE INCORPORATOR, ISOFORM F"/>
    <property type="match status" value="1"/>
</dbReference>
<keyword evidence="3 7" id="KW-0812">Transmembrane</keyword>
<evidence type="ECO:0000256" key="5">
    <source>
        <dbReference type="ARBA" id="ARBA00023136"/>
    </source>
</evidence>
<feature type="transmembrane region" description="Helical" evidence="7">
    <location>
        <begin position="161"/>
        <end position="184"/>
    </location>
</feature>
<feature type="compositionally biased region" description="Basic and acidic residues" evidence="6">
    <location>
        <begin position="339"/>
        <end position="355"/>
    </location>
</feature>
<feature type="transmembrane region" description="Helical" evidence="7">
    <location>
        <begin position="131"/>
        <end position="149"/>
    </location>
</feature>
<evidence type="ECO:0000313" key="8">
    <source>
        <dbReference type="EMBL" id="CAD8339759.1"/>
    </source>
</evidence>
<dbReference type="InterPro" id="IPR005016">
    <property type="entry name" value="TDE1/TMS"/>
</dbReference>
<proteinExistence type="inferred from homology"/>
<sequence>MFSCVATGLGWCFCTAAASLLGSCCGNDKPSSEAPGAHSGRKRSVFLLLIAIAIAFIFQYGVAPAVTDAPVSNYVTDAWLDGCEKYDEDILVDRCAGQAGVYRSAFSSTLFFILAAIGVACKPSANREAWIAKYTLFFFLELLMCFIPNEPLFLDVYLNIGRVGAALFIFIQQVILVDLAFNWNDSWVERSNKAEAEEVGSGRNWLIAIVVSAAMMFITSFVGWGLMIHYFAGCPDNNAFIAITIVLCVIITGAQLSGGEGSLLASSLITLYATSLCYSAVSKNPDRDCNPFLGEDDFLGIFIGVGFTVVALGYAGWSFTADQTFNRDSQDEIENSNFDYRKKTETTNPDGERKVTGVVTYGANNEDAGGDEESPSGGQNRSGSAGDEEAVPNTFSNSWRLNVILAIVSCWFAMSLTGWGAIKSGGTAANPQVGDVSMWMIIVSQWLVLLMYLWTLIAPRVFPDRDFS</sequence>
<feature type="transmembrane region" description="Helical" evidence="7">
    <location>
        <begin position="301"/>
        <end position="320"/>
    </location>
</feature>
<dbReference type="AlphaFoldDB" id="A0A7R9X0V1"/>
<keyword evidence="5 7" id="KW-0472">Membrane</keyword>
<evidence type="ECO:0000256" key="2">
    <source>
        <dbReference type="ARBA" id="ARBA00006665"/>
    </source>
</evidence>
<accession>A0A7R9X0V1</accession>
<feature type="transmembrane region" description="Helical" evidence="7">
    <location>
        <begin position="45"/>
        <end position="63"/>
    </location>
</feature>
<evidence type="ECO:0000256" key="7">
    <source>
        <dbReference type="SAM" id="Phobius"/>
    </source>
</evidence>
<dbReference type="GO" id="GO:0016020">
    <property type="term" value="C:membrane"/>
    <property type="evidence" value="ECO:0007669"/>
    <property type="project" value="UniProtKB-SubCell"/>
</dbReference>
<feature type="transmembrane region" description="Helical" evidence="7">
    <location>
        <begin position="437"/>
        <end position="458"/>
    </location>
</feature>
<feature type="transmembrane region" description="Helical" evidence="7">
    <location>
        <begin position="238"/>
        <end position="256"/>
    </location>
</feature>
<evidence type="ECO:0000256" key="6">
    <source>
        <dbReference type="SAM" id="MobiDB-lite"/>
    </source>
</evidence>